<dbReference type="RefSeq" id="XP_024572075.1">
    <property type="nucleotide sequence ID" value="XM_024727159.1"/>
</dbReference>
<protein>
    <submittedName>
        <fullName evidence="1">Uncharacterized protein</fullName>
    </submittedName>
</protein>
<accession>A0A0P1A6B6</accession>
<keyword evidence="2" id="KW-1185">Reference proteome</keyword>
<name>A0A0P1A6B6_PLAHL</name>
<evidence type="ECO:0000313" key="1">
    <source>
        <dbReference type="EMBL" id="CEG35706.1"/>
    </source>
</evidence>
<dbReference type="GeneID" id="36395098"/>
<evidence type="ECO:0000313" key="2">
    <source>
        <dbReference type="Proteomes" id="UP000054928"/>
    </source>
</evidence>
<proteinExistence type="predicted"/>
<sequence>MDFVNSVFRISVDESLPKMIFFGIIDGEQIVRLTRDDNGNSARFYRQLLGNVFVAWLSMNCSFSEVYQSSSQSSKTVTIAST</sequence>
<dbReference type="AlphaFoldDB" id="A0A0P1A6B6"/>
<dbReference type="Proteomes" id="UP000054928">
    <property type="component" value="Unassembled WGS sequence"/>
</dbReference>
<dbReference type="EMBL" id="CCYD01000109">
    <property type="protein sequence ID" value="CEG35706.1"/>
    <property type="molecule type" value="Genomic_DNA"/>
</dbReference>
<reference evidence="2" key="1">
    <citation type="submission" date="2014-09" db="EMBL/GenBank/DDBJ databases">
        <authorList>
            <person name="Sharma Rahul"/>
            <person name="Thines Marco"/>
        </authorList>
    </citation>
    <scope>NUCLEOTIDE SEQUENCE [LARGE SCALE GENOMIC DNA]</scope>
</reference>
<organism evidence="1 2">
    <name type="scientific">Plasmopara halstedii</name>
    <name type="common">Downy mildew of sunflower</name>
    <dbReference type="NCBI Taxonomy" id="4781"/>
    <lineage>
        <taxon>Eukaryota</taxon>
        <taxon>Sar</taxon>
        <taxon>Stramenopiles</taxon>
        <taxon>Oomycota</taxon>
        <taxon>Peronosporomycetes</taxon>
        <taxon>Peronosporales</taxon>
        <taxon>Peronosporaceae</taxon>
        <taxon>Plasmopara</taxon>
    </lineage>
</organism>